<dbReference type="PANTHER" id="PTHR43566:SF2">
    <property type="entry name" value="DUF4143 DOMAIN-CONTAINING PROTEIN"/>
    <property type="match status" value="1"/>
</dbReference>
<evidence type="ECO:0000259" key="2">
    <source>
        <dbReference type="Pfam" id="PF13635"/>
    </source>
</evidence>
<proteinExistence type="predicted"/>
<sequence length="385" mass="42574">MIPRQAEPSLLRLARGFPVVALTGPRQSGKTTLARSAFPGKPYVSLENPVEREFALRDMRGFLARFPQGAILDEVQRHPEIFSWLQGVVDENRRMGEFVLTGSHQFDLMAGITQTLAGRVGRIELLPLAASELGPAGLLASSVEEAMWRGAFPALYDRDIGPADWFANYVATYVERDVRQLVAVRDLAQFQKFVRMCAARSGQLLNLASLGADCGITAVTARHWLSVLEASYLVVLLRPYHRNFGKRLVKTPKLYFTDSGLAAWLLGVDSPGALVTHPARGALFETWVVAELLKHTWNQGRPTDIFFWRDNVGHEVDVLFDTPAGLQAIEIKSGTTFAADWPAAARKWASFAGEEVLPPAIVYGGEGRFDREGCRVLGWRELAGQ</sequence>
<dbReference type="Proteomes" id="UP000596827">
    <property type="component" value="Unassembled WGS sequence"/>
</dbReference>
<organism evidence="3 4">
    <name type="scientific">Ramlibacter albus</name>
    <dbReference type="NCBI Taxonomy" id="2079448"/>
    <lineage>
        <taxon>Bacteria</taxon>
        <taxon>Pseudomonadati</taxon>
        <taxon>Pseudomonadota</taxon>
        <taxon>Betaproteobacteria</taxon>
        <taxon>Burkholderiales</taxon>
        <taxon>Comamonadaceae</taxon>
        <taxon>Ramlibacter</taxon>
    </lineage>
</organism>
<evidence type="ECO:0000313" key="3">
    <source>
        <dbReference type="EMBL" id="MBC5768177.1"/>
    </source>
</evidence>
<keyword evidence="3" id="KW-0547">Nucleotide-binding</keyword>
<dbReference type="PANTHER" id="PTHR43566">
    <property type="entry name" value="CONSERVED PROTEIN"/>
    <property type="match status" value="1"/>
</dbReference>
<dbReference type="InterPro" id="IPR027417">
    <property type="entry name" value="P-loop_NTPase"/>
</dbReference>
<evidence type="ECO:0000259" key="1">
    <source>
        <dbReference type="Pfam" id="PF13173"/>
    </source>
</evidence>
<reference evidence="3" key="1">
    <citation type="submission" date="2020-08" db="EMBL/GenBank/DDBJ databases">
        <title>Ramlibacter sp. GTP1 16S ribosomal RNA gene genome sequencing and assembly.</title>
        <authorList>
            <person name="Kang M."/>
        </authorList>
    </citation>
    <scope>NUCLEOTIDE SEQUENCE</scope>
    <source>
        <strain evidence="3">GTP1</strain>
    </source>
</reference>
<name>A0A923MCD2_9BURK</name>
<evidence type="ECO:0000313" key="4">
    <source>
        <dbReference type="Proteomes" id="UP000596827"/>
    </source>
</evidence>
<dbReference type="InterPro" id="IPR025420">
    <property type="entry name" value="DUF4143"/>
</dbReference>
<dbReference type="Pfam" id="PF13635">
    <property type="entry name" value="DUF4143"/>
    <property type="match status" value="1"/>
</dbReference>
<keyword evidence="4" id="KW-1185">Reference proteome</keyword>
<dbReference type="AlphaFoldDB" id="A0A923MCD2"/>
<dbReference type="Pfam" id="PF13173">
    <property type="entry name" value="AAA_14"/>
    <property type="match status" value="1"/>
</dbReference>
<dbReference type="InterPro" id="IPR041682">
    <property type="entry name" value="AAA_14"/>
</dbReference>
<keyword evidence="3" id="KW-0067">ATP-binding</keyword>
<accession>A0A923MCD2</accession>
<dbReference type="GO" id="GO:0005524">
    <property type="term" value="F:ATP binding"/>
    <property type="evidence" value="ECO:0007669"/>
    <property type="project" value="UniProtKB-KW"/>
</dbReference>
<protein>
    <submittedName>
        <fullName evidence="3">ATP-binding protein</fullName>
    </submittedName>
</protein>
<comment type="caution">
    <text evidence="3">The sequence shown here is derived from an EMBL/GenBank/DDBJ whole genome shotgun (WGS) entry which is preliminary data.</text>
</comment>
<gene>
    <name evidence="3" type="ORF">H8R02_27180</name>
</gene>
<feature type="domain" description="DUF4143" evidence="2">
    <location>
        <begin position="175"/>
        <end position="334"/>
    </location>
</feature>
<dbReference type="SUPFAM" id="SSF52540">
    <property type="entry name" value="P-loop containing nucleoside triphosphate hydrolases"/>
    <property type="match status" value="1"/>
</dbReference>
<dbReference type="EMBL" id="JACORU010000015">
    <property type="protein sequence ID" value="MBC5768177.1"/>
    <property type="molecule type" value="Genomic_DNA"/>
</dbReference>
<feature type="domain" description="AAA" evidence="1">
    <location>
        <begin position="18"/>
        <end position="133"/>
    </location>
</feature>